<evidence type="ECO:0008006" key="4">
    <source>
        <dbReference type="Google" id="ProtNLM"/>
    </source>
</evidence>
<feature type="chain" id="PRO_5046416572" description="Adhesin domain-containing protein" evidence="1">
    <location>
        <begin position="20"/>
        <end position="244"/>
    </location>
</feature>
<evidence type="ECO:0000313" key="2">
    <source>
        <dbReference type="EMBL" id="GAA3962340.1"/>
    </source>
</evidence>
<name>A0ABP7PB16_9SPHI</name>
<keyword evidence="1" id="KW-0732">Signal</keyword>
<reference evidence="3" key="1">
    <citation type="journal article" date="2019" name="Int. J. Syst. Evol. Microbiol.">
        <title>The Global Catalogue of Microorganisms (GCM) 10K type strain sequencing project: providing services to taxonomists for standard genome sequencing and annotation.</title>
        <authorList>
            <consortium name="The Broad Institute Genomics Platform"/>
            <consortium name="The Broad Institute Genome Sequencing Center for Infectious Disease"/>
            <person name="Wu L."/>
            <person name="Ma J."/>
        </authorList>
    </citation>
    <scope>NUCLEOTIDE SEQUENCE [LARGE SCALE GENOMIC DNA]</scope>
    <source>
        <strain evidence="3">JCM 17338</strain>
    </source>
</reference>
<evidence type="ECO:0000313" key="3">
    <source>
        <dbReference type="Proteomes" id="UP001501081"/>
    </source>
</evidence>
<dbReference type="RefSeq" id="WP_344766025.1">
    <property type="nucleotide sequence ID" value="NZ_BAABAK010000005.1"/>
</dbReference>
<feature type="signal peptide" evidence="1">
    <location>
        <begin position="1"/>
        <end position="19"/>
    </location>
</feature>
<comment type="caution">
    <text evidence="2">The sequence shown here is derived from an EMBL/GenBank/DDBJ whole genome shotgun (WGS) entry which is preliminary data.</text>
</comment>
<protein>
    <recommendedName>
        <fullName evidence="4">Adhesin domain-containing protein</fullName>
    </recommendedName>
</protein>
<dbReference type="EMBL" id="BAABAK010000005">
    <property type="protein sequence ID" value="GAA3962340.1"/>
    <property type="molecule type" value="Genomic_DNA"/>
</dbReference>
<accession>A0ABP7PB16</accession>
<gene>
    <name evidence="2" type="ORF">GCM10022246_14510</name>
</gene>
<proteinExistence type="predicted"/>
<evidence type="ECO:0000256" key="1">
    <source>
        <dbReference type="SAM" id="SignalP"/>
    </source>
</evidence>
<sequence length="244" mass="27513">MKAIIFWLFTALVPCIALSQTKVTKSYPVKNGQTIQFRFDYPKIIRISTWEKNEIAVEATVNINDGKNNDAFSLEENTVDGKILISNKLDVKQIPNAYYIVENGIKTKFNSKEDLDNYQKDKNRQSGVSIYQTQDVQITIDIKVPNNVNTDIASVYGIVELKDFNGPIKIDAKYGGVDASLTEAKIGKIKLTNHYGKIYTDLSLKPTEQTEKNFFTSITASPGKGPEYDFSSNFGNIYLRNQIK</sequence>
<dbReference type="Proteomes" id="UP001501081">
    <property type="component" value="Unassembled WGS sequence"/>
</dbReference>
<keyword evidence="3" id="KW-1185">Reference proteome</keyword>
<organism evidence="2 3">
    <name type="scientific">Pedobacter ginsengiterrae</name>
    <dbReference type="NCBI Taxonomy" id="871696"/>
    <lineage>
        <taxon>Bacteria</taxon>
        <taxon>Pseudomonadati</taxon>
        <taxon>Bacteroidota</taxon>
        <taxon>Sphingobacteriia</taxon>
        <taxon>Sphingobacteriales</taxon>
        <taxon>Sphingobacteriaceae</taxon>
        <taxon>Pedobacter</taxon>
    </lineage>
</organism>